<dbReference type="EC" id="3.1.1.47" evidence="1"/>
<dbReference type="InterPro" id="IPR029058">
    <property type="entry name" value="AB_hydrolase_fold"/>
</dbReference>
<evidence type="ECO:0000256" key="4">
    <source>
        <dbReference type="ARBA" id="ARBA00023098"/>
    </source>
</evidence>
<evidence type="ECO:0000256" key="5">
    <source>
        <dbReference type="SAM" id="MobiDB-lite"/>
    </source>
</evidence>
<keyword evidence="4" id="KW-0443">Lipid metabolism</keyword>
<keyword evidence="3" id="KW-0442">Lipid degradation</keyword>
<dbReference type="SUPFAM" id="SSF53474">
    <property type="entry name" value="alpha/beta-Hydrolases"/>
    <property type="match status" value="1"/>
</dbReference>
<evidence type="ECO:0000256" key="3">
    <source>
        <dbReference type="ARBA" id="ARBA00022963"/>
    </source>
</evidence>
<reference evidence="6" key="1">
    <citation type="submission" date="2021-02" db="EMBL/GenBank/DDBJ databases">
        <authorList>
            <person name="Dougan E. K."/>
            <person name="Rhodes N."/>
            <person name="Thang M."/>
            <person name="Chan C."/>
        </authorList>
    </citation>
    <scope>NUCLEOTIDE SEQUENCE</scope>
</reference>
<evidence type="ECO:0000313" key="6">
    <source>
        <dbReference type="EMBL" id="CAE8616246.1"/>
    </source>
</evidence>
<dbReference type="PANTHER" id="PTHR10272:SF0">
    <property type="entry name" value="PLATELET-ACTIVATING FACTOR ACETYLHYDROLASE"/>
    <property type="match status" value="1"/>
</dbReference>
<evidence type="ECO:0000256" key="2">
    <source>
        <dbReference type="ARBA" id="ARBA00022801"/>
    </source>
</evidence>
<dbReference type="PANTHER" id="PTHR10272">
    <property type="entry name" value="PLATELET-ACTIVATING FACTOR ACETYLHYDROLASE"/>
    <property type="match status" value="1"/>
</dbReference>
<dbReference type="OrthoDB" id="446762at2759"/>
<dbReference type="GO" id="GO:0045892">
    <property type="term" value="P:negative regulation of DNA-templated transcription"/>
    <property type="evidence" value="ECO:0007669"/>
    <property type="project" value="InterPro"/>
</dbReference>
<name>A0A813G0Q0_POLGL</name>
<dbReference type="GO" id="GO:0016042">
    <property type="term" value="P:lipid catabolic process"/>
    <property type="evidence" value="ECO:0007669"/>
    <property type="project" value="UniProtKB-KW"/>
</dbReference>
<dbReference type="InterPro" id="IPR006942">
    <property type="entry name" value="TH1"/>
</dbReference>
<comment type="caution">
    <text evidence="6">The sequence shown here is derived from an EMBL/GenBank/DDBJ whole genome shotgun (WGS) entry which is preliminary data.</text>
</comment>
<feature type="compositionally biased region" description="Low complexity" evidence="5">
    <location>
        <begin position="1050"/>
        <end position="1068"/>
    </location>
</feature>
<keyword evidence="2" id="KW-0378">Hydrolase</keyword>
<dbReference type="Pfam" id="PF04858">
    <property type="entry name" value="TH1"/>
    <property type="match status" value="1"/>
</dbReference>
<proteinExistence type="predicted"/>
<dbReference type="Pfam" id="PF03403">
    <property type="entry name" value="PAF-AH_p_II"/>
    <property type="match status" value="1"/>
</dbReference>
<evidence type="ECO:0000313" key="7">
    <source>
        <dbReference type="Proteomes" id="UP000654075"/>
    </source>
</evidence>
<feature type="non-terminal residue" evidence="6">
    <location>
        <position position="1158"/>
    </location>
</feature>
<sequence>VYRESKLGKRISIEEVGRRSREPPTPLSGEAIAEAPGEAEALDTPHLTARRALKVEDSLMTPGIADKVREFCRTSAAAQGSSLASGDLVSAALEAADLLASSFQSHHWLSHLASKWVVALGGDALAQVFSPLGEGSSPGRPETMLRCLLGQRMLADFDPQRADPLLMPVDGTPHMPDWLDPFIQVPEWRGVVYELAKQPRGRVSSFLSAVLLQISEAESYKDELLTNSSSSSNFIVFCRTLRSELTRCFALLNEDESLVRPASQWLRRWPLVCKAVRTVMQVVQVVFPVSWQRAPCVVEGGAPAAGPWPLVLFSHGLTGSGVEHTLLFIGLARQGFAVATPLTHTDGSASFVDMGVGQEPLIYQHADLKNYDPQFRPKQVRRRADEVLQLRNYFLTDAACPLALQQALDPQKVFVAGFSYGALVGAVLIDGWFHISLPKLKPSPFFLDFPEDARRLAGPNKSVVLPGTLHGNFQEVSTLVNSPRRGRWAGRCGRFFKQQISKYSQAVLRQLMHLRPAQRQQPQPYEHSSDSEGKLVLLLSMVSSLFVSMALPLLFDKGQFGWAPGWIFNSCSGSTTCVIHQFTYFTYSCSSFLSILLNVMFQVVMARCDLGAEWLDLSAEFLVYTFLPLMSVGMVQRCWYGVEDKAFYRSKGPSLAYTILSAFDQSLEVEELLEFFGRLGPRQQDASGAEASTSATLPDCMVSHTWSALFLDLVAAVVADALELDEYGKVAQRLAAPGGAQKLLQQVQRKRYVAALAVSPHQEATNIQGGMLGDVALSADRLCSCSEPKYFDGPMCDMNKFDEMMGLLQHCQPNLRHLVAVDRPFELFSRAWCVAELVQSYLSDLPQTVLLLSNRALDVQTEDLETYNQDRLQIPAMIPDVHEFDVQLQAVIFGNALAGFDRVDAAARAARHAASAAAASQGPWCRLGREIRVVPADVVRLCSLVEDLVGWKGAEGAEASPAVSPGTVEEAVEPPLAGSGSVENTTDPMSDAGSWLDPEERHEWGLEPEIAGKSIEAPLEPRVAPATQAMSDAGSWGDEDEDEEEGHGTGASSSAAPAAGGAAAQGQSEKTASIFHMPAVSSAASGAQALVGEGAAAAAASSASLAAGVGGVLEALRGPEILEALMARFVDPSLVLSSHERAAFARLLAIATTDGPGP</sequence>
<feature type="non-terminal residue" evidence="6">
    <location>
        <position position="1"/>
    </location>
</feature>
<gene>
    <name evidence="6" type="ORF">PGLA1383_LOCUS33945</name>
</gene>
<protein>
    <recommendedName>
        <fullName evidence="1">1-alkyl-2-acetylglycerophosphocholine esterase</fullName>
        <ecNumber evidence="1">3.1.1.47</ecNumber>
    </recommendedName>
</protein>
<keyword evidence="7" id="KW-1185">Reference proteome</keyword>
<feature type="region of interest" description="Disordered" evidence="5">
    <location>
        <begin position="1027"/>
        <end position="1070"/>
    </location>
</feature>
<dbReference type="AlphaFoldDB" id="A0A813G0Q0"/>
<organism evidence="6 7">
    <name type="scientific">Polarella glacialis</name>
    <name type="common">Dinoflagellate</name>
    <dbReference type="NCBI Taxonomy" id="89957"/>
    <lineage>
        <taxon>Eukaryota</taxon>
        <taxon>Sar</taxon>
        <taxon>Alveolata</taxon>
        <taxon>Dinophyceae</taxon>
        <taxon>Suessiales</taxon>
        <taxon>Suessiaceae</taxon>
        <taxon>Polarella</taxon>
    </lineage>
</organism>
<dbReference type="Gene3D" id="3.40.50.1820">
    <property type="entry name" value="alpha/beta hydrolase"/>
    <property type="match status" value="1"/>
</dbReference>
<dbReference type="EMBL" id="CAJNNV010025827">
    <property type="protein sequence ID" value="CAE8616246.1"/>
    <property type="molecule type" value="Genomic_DNA"/>
</dbReference>
<dbReference type="Proteomes" id="UP000654075">
    <property type="component" value="Unassembled WGS sequence"/>
</dbReference>
<evidence type="ECO:0000256" key="1">
    <source>
        <dbReference type="ARBA" id="ARBA00013201"/>
    </source>
</evidence>
<dbReference type="GO" id="GO:0003847">
    <property type="term" value="F:1-alkyl-2-acetylglycerophosphocholine esterase activity"/>
    <property type="evidence" value="ECO:0007669"/>
    <property type="project" value="UniProtKB-EC"/>
</dbReference>
<accession>A0A813G0Q0</accession>
<feature type="region of interest" description="Disordered" evidence="5">
    <location>
        <begin position="957"/>
        <end position="996"/>
    </location>
</feature>
<dbReference type="GO" id="GO:0005634">
    <property type="term" value="C:nucleus"/>
    <property type="evidence" value="ECO:0007669"/>
    <property type="project" value="InterPro"/>
</dbReference>